<dbReference type="GO" id="GO:0051321">
    <property type="term" value="P:meiotic cell cycle"/>
    <property type="evidence" value="ECO:0007669"/>
    <property type="project" value="UniProtKB-KW"/>
</dbReference>
<feature type="binding site" evidence="12">
    <location>
        <begin position="173"/>
        <end position="174"/>
    </location>
    <ligand>
        <name>ATP</name>
        <dbReference type="ChEBI" id="CHEBI:30616"/>
    </ligand>
</feature>
<keyword evidence="2 15" id="KW-0723">Serine/threonine-protein kinase</keyword>
<dbReference type="PROSITE" id="PS50011">
    <property type="entry name" value="PROTEIN_KINASE_DOM"/>
    <property type="match status" value="1"/>
</dbReference>
<feature type="binding site" evidence="12">
    <location>
        <position position="187"/>
    </location>
    <ligand>
        <name>ATP</name>
        <dbReference type="ChEBI" id="CHEBI:30616"/>
    </ligand>
</feature>
<evidence type="ECO:0000256" key="13">
    <source>
        <dbReference type="PIRSR" id="PIRSR630616-3"/>
    </source>
</evidence>
<feature type="cross-link" description="Glycyl lysine isopeptide (Lys-Gly) (interchain with G-Cter in SUMO2)" evidence="13">
    <location>
        <position position="171"/>
    </location>
</feature>
<feature type="binding site" evidence="12">
    <location>
        <begin position="124"/>
        <end position="126"/>
    </location>
    <ligand>
        <name>ATP</name>
        <dbReference type="ChEBI" id="CHEBI:30616"/>
    </ligand>
</feature>
<evidence type="ECO:0000256" key="7">
    <source>
        <dbReference type="ARBA" id="ARBA00022853"/>
    </source>
</evidence>
<accession>A0A0N5C6M8</accession>
<protein>
    <recommendedName>
        <fullName evidence="16">Aurora kinase</fullName>
        <ecNumber evidence="16">2.7.11.1</ecNumber>
    </recommendedName>
</protein>
<evidence type="ECO:0000256" key="11">
    <source>
        <dbReference type="PIRSR" id="PIRSR630616-1"/>
    </source>
</evidence>
<evidence type="ECO:0000256" key="4">
    <source>
        <dbReference type="ARBA" id="ARBA00022741"/>
    </source>
</evidence>
<evidence type="ECO:0000313" key="18">
    <source>
        <dbReference type="Proteomes" id="UP000046392"/>
    </source>
</evidence>
<dbReference type="GO" id="GO:0030261">
    <property type="term" value="P:chromosome condensation"/>
    <property type="evidence" value="ECO:0007669"/>
    <property type="project" value="UniProtKB-ARBA"/>
</dbReference>
<dbReference type="Gene3D" id="3.30.200.20">
    <property type="entry name" value="Phosphorylase Kinase, domain 1"/>
    <property type="match status" value="1"/>
</dbReference>
<evidence type="ECO:0000256" key="3">
    <source>
        <dbReference type="ARBA" id="ARBA00022679"/>
    </source>
</evidence>
<dbReference type="WBParaSite" id="SPAL_0001359400.2">
    <property type="protein sequence ID" value="SPAL_0001359400.2"/>
    <property type="gene ID" value="SPAL_0001359400"/>
</dbReference>
<comment type="catalytic activity">
    <reaction evidence="9 16">
        <text>L-threonyl-[protein] + ATP = O-phospho-L-threonyl-[protein] + ADP + H(+)</text>
        <dbReference type="Rhea" id="RHEA:46608"/>
        <dbReference type="Rhea" id="RHEA-COMP:11060"/>
        <dbReference type="Rhea" id="RHEA-COMP:11605"/>
        <dbReference type="ChEBI" id="CHEBI:15378"/>
        <dbReference type="ChEBI" id="CHEBI:30013"/>
        <dbReference type="ChEBI" id="CHEBI:30616"/>
        <dbReference type="ChEBI" id="CHEBI:61977"/>
        <dbReference type="ChEBI" id="CHEBI:456216"/>
        <dbReference type="EC" id="2.7.11.1"/>
    </reaction>
</comment>
<dbReference type="PROSITE" id="PS00108">
    <property type="entry name" value="PROTEIN_KINASE_ST"/>
    <property type="match status" value="1"/>
</dbReference>
<dbReference type="PIRSF" id="PIRSF000654">
    <property type="entry name" value="Integrin-linked_kinase"/>
    <property type="match status" value="1"/>
</dbReference>
<dbReference type="EC" id="2.7.11.1" evidence="16"/>
<name>A0A0N5C6M8_STREA</name>
<comment type="subcellular location">
    <subcellularLocation>
        <location evidence="1">Midbody</location>
    </subcellularLocation>
</comment>
<feature type="active site" description="Proton acceptor" evidence="11">
    <location>
        <position position="169"/>
    </location>
</feature>
<dbReference type="InterPro" id="IPR008271">
    <property type="entry name" value="Ser/Thr_kinase_AS"/>
</dbReference>
<feature type="binding site" evidence="12 14">
    <location>
        <position position="75"/>
    </location>
    <ligand>
        <name>ATP</name>
        <dbReference type="ChEBI" id="CHEBI:30616"/>
    </ligand>
</feature>
<comment type="similarity">
    <text evidence="16">Belongs to the protein kinase superfamily. Ser/Thr protein kinase family. Aurora subfamily.</text>
</comment>
<reference evidence="19" key="1">
    <citation type="submission" date="2017-02" db="UniProtKB">
        <authorList>
            <consortium name="WormBaseParasite"/>
        </authorList>
    </citation>
    <scope>IDENTIFICATION</scope>
</reference>
<proteinExistence type="inferred from homology"/>
<feature type="binding site" evidence="12">
    <location>
        <position position="56"/>
    </location>
    <ligand>
        <name>ATP</name>
        <dbReference type="ChEBI" id="CHEBI:30616"/>
    </ligand>
</feature>
<dbReference type="STRING" id="174720.A0A0N5C6M8"/>
<dbReference type="Proteomes" id="UP000046392">
    <property type="component" value="Unplaced"/>
</dbReference>
<dbReference type="InterPro" id="IPR000719">
    <property type="entry name" value="Prot_kinase_dom"/>
</dbReference>
<dbReference type="GO" id="GO:0006325">
    <property type="term" value="P:chromatin organization"/>
    <property type="evidence" value="ECO:0007669"/>
    <property type="project" value="UniProtKB-KW"/>
</dbReference>
<dbReference type="PROSITE" id="PS00107">
    <property type="entry name" value="PROTEIN_KINASE_ATP"/>
    <property type="match status" value="1"/>
</dbReference>
<evidence type="ECO:0000313" key="19">
    <source>
        <dbReference type="WBParaSite" id="SPAL_0001359400.2"/>
    </source>
</evidence>
<keyword evidence="5 16" id="KW-0418">Kinase</keyword>
<dbReference type="SUPFAM" id="SSF56112">
    <property type="entry name" value="Protein kinase-like (PK-like)"/>
    <property type="match status" value="1"/>
</dbReference>
<evidence type="ECO:0000256" key="8">
    <source>
        <dbReference type="ARBA" id="ARBA00023254"/>
    </source>
</evidence>
<evidence type="ECO:0000256" key="1">
    <source>
        <dbReference type="ARBA" id="ARBA00004214"/>
    </source>
</evidence>
<evidence type="ECO:0000256" key="14">
    <source>
        <dbReference type="PROSITE-ProRule" id="PRU10141"/>
    </source>
</evidence>
<dbReference type="GO" id="GO:0032506">
    <property type="term" value="P:cytokinetic process"/>
    <property type="evidence" value="ECO:0007669"/>
    <property type="project" value="UniProtKB-ARBA"/>
</dbReference>
<keyword evidence="4 12" id="KW-0547">Nucleotide-binding</keyword>
<evidence type="ECO:0000256" key="9">
    <source>
        <dbReference type="ARBA" id="ARBA00047899"/>
    </source>
</evidence>
<dbReference type="InterPro" id="IPR017441">
    <property type="entry name" value="Protein_kinase_ATP_BS"/>
</dbReference>
<evidence type="ECO:0000256" key="12">
    <source>
        <dbReference type="PIRSR" id="PIRSR630616-2"/>
    </source>
</evidence>
<dbReference type="CDD" id="cd14007">
    <property type="entry name" value="STKc_Aurora"/>
    <property type="match status" value="1"/>
</dbReference>
<dbReference type="FunFam" id="3.30.200.20:FF:000042">
    <property type="entry name" value="Aurora kinase A"/>
    <property type="match status" value="1"/>
</dbReference>
<dbReference type="PANTHER" id="PTHR24350">
    <property type="entry name" value="SERINE/THREONINE-PROTEIN KINASE IAL-RELATED"/>
    <property type="match status" value="1"/>
</dbReference>
<dbReference type="AlphaFoldDB" id="A0A0N5C6M8"/>
<dbReference type="Gene3D" id="1.10.510.10">
    <property type="entry name" value="Transferase(Phosphotransferase) domain 1"/>
    <property type="match status" value="1"/>
</dbReference>
<dbReference type="GO" id="GO:0000070">
    <property type="term" value="P:mitotic sister chromatid segregation"/>
    <property type="evidence" value="ECO:0007669"/>
    <property type="project" value="UniProtKB-ARBA"/>
</dbReference>
<dbReference type="FunFam" id="1.10.510.10:FF:000235">
    <property type="entry name" value="Serine/threonine-protein kinase ark1"/>
    <property type="match status" value="1"/>
</dbReference>
<dbReference type="GO" id="GO:0030496">
    <property type="term" value="C:midbody"/>
    <property type="evidence" value="ECO:0007669"/>
    <property type="project" value="UniProtKB-SubCell"/>
</dbReference>
<evidence type="ECO:0000256" key="16">
    <source>
        <dbReference type="RuleBase" id="RU367134"/>
    </source>
</evidence>
<feature type="domain" description="Protein kinase" evidence="17">
    <location>
        <begin position="46"/>
        <end position="296"/>
    </location>
</feature>
<evidence type="ECO:0000259" key="17">
    <source>
        <dbReference type="PROSITE" id="PS50011"/>
    </source>
</evidence>
<keyword evidence="8" id="KW-0469">Meiosis</keyword>
<evidence type="ECO:0000256" key="10">
    <source>
        <dbReference type="ARBA" id="ARBA00048679"/>
    </source>
</evidence>
<keyword evidence="3 16" id="KW-0808">Transferase</keyword>
<evidence type="ECO:0000256" key="6">
    <source>
        <dbReference type="ARBA" id="ARBA00022840"/>
    </source>
</evidence>
<dbReference type="InterPro" id="IPR030616">
    <property type="entry name" value="Aur-like"/>
</dbReference>
<keyword evidence="6 12" id="KW-0067">ATP-binding</keyword>
<organism evidence="18 19">
    <name type="scientific">Strongyloides papillosus</name>
    <name type="common">Intestinal threadworm</name>
    <dbReference type="NCBI Taxonomy" id="174720"/>
    <lineage>
        <taxon>Eukaryota</taxon>
        <taxon>Metazoa</taxon>
        <taxon>Ecdysozoa</taxon>
        <taxon>Nematoda</taxon>
        <taxon>Chromadorea</taxon>
        <taxon>Rhabditida</taxon>
        <taxon>Tylenchina</taxon>
        <taxon>Panagrolaimomorpha</taxon>
        <taxon>Strongyloidoidea</taxon>
        <taxon>Strongyloididae</taxon>
        <taxon>Strongyloides</taxon>
    </lineage>
</organism>
<dbReference type="InterPro" id="IPR011009">
    <property type="entry name" value="Kinase-like_dom_sf"/>
</dbReference>
<keyword evidence="7" id="KW-0156">Chromatin regulator</keyword>
<sequence>MDIPVPPPRTRGQLRALTRTNDDDATYVSTCSKINKYFRFLCLSSFQIGRPLGKGKFGNVYLARTKKEHFICALKILFKSQLESNSVEHQVAREIEIQGHLNHPNILKMYNWFSDDKKIYLVLEYAAKGELYKELQKCKRFDERRSAKYILQVADALNYCHSKNVIHRDLKPENILIGIEGELKIADFGWSVHSPSDNRKTLCGTLDYLPPEIVAGCKYDHNVDNWSVGVLCYEFLHGKPPFESTDSKTTYRLIMSVEYRVGDHVSDGATDLMSRLIVKAPKNRMPLDEVIKHPWVLSPFSSEKIKNL</sequence>
<keyword evidence="18" id="KW-1185">Reference proteome</keyword>
<dbReference type="SMART" id="SM00220">
    <property type="entry name" value="S_TKc"/>
    <property type="match status" value="1"/>
</dbReference>
<evidence type="ECO:0000256" key="5">
    <source>
        <dbReference type="ARBA" id="ARBA00022777"/>
    </source>
</evidence>
<comment type="catalytic activity">
    <reaction evidence="10 16">
        <text>L-seryl-[protein] + ATP = O-phospho-L-seryl-[protein] + ADP + H(+)</text>
        <dbReference type="Rhea" id="RHEA:17989"/>
        <dbReference type="Rhea" id="RHEA-COMP:9863"/>
        <dbReference type="Rhea" id="RHEA-COMP:11604"/>
        <dbReference type="ChEBI" id="CHEBI:15378"/>
        <dbReference type="ChEBI" id="CHEBI:29999"/>
        <dbReference type="ChEBI" id="CHEBI:30616"/>
        <dbReference type="ChEBI" id="CHEBI:83421"/>
        <dbReference type="ChEBI" id="CHEBI:456216"/>
        <dbReference type="EC" id="2.7.11.1"/>
    </reaction>
</comment>
<evidence type="ECO:0000256" key="2">
    <source>
        <dbReference type="ARBA" id="ARBA00022527"/>
    </source>
</evidence>
<dbReference type="GO" id="GO:0005524">
    <property type="term" value="F:ATP binding"/>
    <property type="evidence" value="ECO:0007669"/>
    <property type="project" value="UniProtKB-UniRule"/>
</dbReference>
<evidence type="ECO:0000256" key="15">
    <source>
        <dbReference type="RuleBase" id="RU000304"/>
    </source>
</evidence>
<dbReference type="GO" id="GO:0004674">
    <property type="term" value="F:protein serine/threonine kinase activity"/>
    <property type="evidence" value="ECO:0007669"/>
    <property type="project" value="UniProtKB-KW"/>
</dbReference>
<dbReference type="Pfam" id="PF00069">
    <property type="entry name" value="Pkinase"/>
    <property type="match status" value="1"/>
</dbReference>